<evidence type="ECO:0000256" key="6">
    <source>
        <dbReference type="ARBA" id="ARBA00023065"/>
    </source>
</evidence>
<evidence type="ECO:0000313" key="13">
    <source>
        <dbReference type="Proteomes" id="UP000240739"/>
    </source>
</evidence>
<evidence type="ECO:0000256" key="8">
    <source>
        <dbReference type="SAM" id="MobiDB-lite"/>
    </source>
</evidence>
<feature type="transmembrane region" description="Helical" evidence="9">
    <location>
        <begin position="68"/>
        <end position="86"/>
    </location>
</feature>
<feature type="transmembrane region" description="Helical" evidence="9">
    <location>
        <begin position="107"/>
        <end position="125"/>
    </location>
</feature>
<evidence type="ECO:0000256" key="2">
    <source>
        <dbReference type="ARBA" id="ARBA00008873"/>
    </source>
</evidence>
<evidence type="ECO:0000313" key="12">
    <source>
        <dbReference type="EMBL" id="PTL60482.1"/>
    </source>
</evidence>
<comment type="similarity">
    <text evidence="2">Belongs to the cation diffusion facilitator (CDF) transporter (TC 2.A.4) family. SLC30A subfamily.</text>
</comment>
<evidence type="ECO:0000256" key="9">
    <source>
        <dbReference type="SAM" id="Phobius"/>
    </source>
</evidence>
<dbReference type="InterPro" id="IPR036837">
    <property type="entry name" value="Cation_efflux_CTD_sf"/>
</dbReference>
<evidence type="ECO:0000256" key="3">
    <source>
        <dbReference type="ARBA" id="ARBA00022448"/>
    </source>
</evidence>
<dbReference type="PANTHER" id="PTHR11562:SF17">
    <property type="entry name" value="RE54080P-RELATED"/>
    <property type="match status" value="1"/>
</dbReference>
<dbReference type="InterPro" id="IPR002524">
    <property type="entry name" value="Cation_efflux"/>
</dbReference>
<keyword evidence="5 9" id="KW-1133">Transmembrane helix</keyword>
<dbReference type="Proteomes" id="UP000240739">
    <property type="component" value="Unassembled WGS sequence"/>
</dbReference>
<dbReference type="GO" id="GO:0005385">
    <property type="term" value="F:zinc ion transmembrane transporter activity"/>
    <property type="evidence" value="ECO:0007669"/>
    <property type="project" value="TreeGrafter"/>
</dbReference>
<dbReference type="OrthoDB" id="9809646at2"/>
<dbReference type="SUPFAM" id="SSF160240">
    <property type="entry name" value="Cation efflux protein cytoplasmic domain-like"/>
    <property type="match status" value="1"/>
</dbReference>
<dbReference type="InterPro" id="IPR027470">
    <property type="entry name" value="Cation_efflux_CTD"/>
</dbReference>
<evidence type="ECO:0000259" key="11">
    <source>
        <dbReference type="Pfam" id="PF16916"/>
    </source>
</evidence>
<evidence type="ECO:0000256" key="5">
    <source>
        <dbReference type="ARBA" id="ARBA00022989"/>
    </source>
</evidence>
<dbReference type="PANTHER" id="PTHR11562">
    <property type="entry name" value="CATION EFFLUX PROTEIN/ ZINC TRANSPORTER"/>
    <property type="match status" value="1"/>
</dbReference>
<accession>A0A2T4UMM8</accession>
<comment type="caution">
    <text evidence="12">The sequence shown here is derived from an EMBL/GenBank/DDBJ whole genome shotgun (WGS) entry which is preliminary data.</text>
</comment>
<dbReference type="RefSeq" id="WP_107569145.1">
    <property type="nucleotide sequence ID" value="NZ_PYYB01000001.1"/>
</dbReference>
<feature type="transmembrane region" description="Helical" evidence="9">
    <location>
        <begin position="177"/>
        <end position="195"/>
    </location>
</feature>
<evidence type="ECO:0000256" key="7">
    <source>
        <dbReference type="ARBA" id="ARBA00023136"/>
    </source>
</evidence>
<dbReference type="InterPro" id="IPR058533">
    <property type="entry name" value="Cation_efflux_TM"/>
</dbReference>
<protein>
    <submittedName>
        <fullName evidence="12">Cation transporter</fullName>
    </submittedName>
</protein>
<keyword evidence="6" id="KW-0406">Ion transport</keyword>
<feature type="region of interest" description="Disordered" evidence="8">
    <location>
        <begin position="1"/>
        <end position="24"/>
    </location>
</feature>
<feature type="transmembrane region" description="Helical" evidence="9">
    <location>
        <begin position="137"/>
        <end position="157"/>
    </location>
</feature>
<proteinExistence type="inferred from homology"/>
<keyword evidence="3" id="KW-0813">Transport</keyword>
<keyword evidence="4 9" id="KW-0812">Transmembrane</keyword>
<feature type="transmembrane region" description="Helical" evidence="9">
    <location>
        <begin position="34"/>
        <end position="56"/>
    </location>
</feature>
<dbReference type="EMBL" id="PYYB01000001">
    <property type="protein sequence ID" value="PTL60482.1"/>
    <property type="molecule type" value="Genomic_DNA"/>
</dbReference>
<feature type="domain" description="Cation efflux protein transmembrane" evidence="10">
    <location>
        <begin position="35"/>
        <end position="226"/>
    </location>
</feature>
<reference evidence="12 13" key="1">
    <citation type="submission" date="2018-03" db="EMBL/GenBank/DDBJ databases">
        <title>Aquarubrobacter algicola gen. nov., sp. nov., a novel actinobacterium isolated from shallow eutrophic lake during the end of cyanobacterial harmful algal blooms.</title>
        <authorList>
            <person name="Chun S.J."/>
        </authorList>
    </citation>
    <scope>NUCLEOTIDE SEQUENCE [LARGE SCALE GENOMIC DNA]</scope>
    <source>
        <strain evidence="12 13">Seoho-28</strain>
    </source>
</reference>
<feature type="domain" description="Cation efflux protein cytoplasmic" evidence="11">
    <location>
        <begin position="230"/>
        <end position="304"/>
    </location>
</feature>
<dbReference type="InterPro" id="IPR050681">
    <property type="entry name" value="CDF/SLC30A"/>
</dbReference>
<dbReference type="InterPro" id="IPR027469">
    <property type="entry name" value="Cation_efflux_TMD_sf"/>
</dbReference>
<dbReference type="SUPFAM" id="SSF161111">
    <property type="entry name" value="Cation efflux protein transmembrane domain-like"/>
    <property type="match status" value="1"/>
</dbReference>
<gene>
    <name evidence="12" type="ORF">C7Y72_12945</name>
</gene>
<keyword evidence="7 9" id="KW-0472">Membrane</keyword>
<evidence type="ECO:0000256" key="4">
    <source>
        <dbReference type="ARBA" id="ARBA00022692"/>
    </source>
</evidence>
<sequence>MAHDHHAHGAHDHGHDHGHGGHSHAIDRDADRRLLWIALVLNLGFALVEVVAGVLADSVALLSDAAHMVTDAGAIAIALVAARIAARPPGGRYTFGLGRSEILSAQLNGAAMLVLAAVIGTEAIGRITDPPDVEGGIVIAIGVAGALVNGIVAWVLARASRASLNVRGAALHNLADLWSSIGAAIAGVLVVTAGWAAADGVAALTVCVLMLWGGWGLLRDSSRVLLEGAPDGIDPDEVGRALAARPGVREVHDLHVWEVTSGFTALAAHVRVAPGDDCHALRRELQAFLRDRYGLEHTTLQVDHEHRDELVQIDGLPRH</sequence>
<dbReference type="AlphaFoldDB" id="A0A2T4UMM8"/>
<dbReference type="NCBIfam" id="TIGR01297">
    <property type="entry name" value="CDF"/>
    <property type="match status" value="1"/>
</dbReference>
<dbReference type="Gene3D" id="1.20.1510.10">
    <property type="entry name" value="Cation efflux protein transmembrane domain"/>
    <property type="match status" value="1"/>
</dbReference>
<evidence type="ECO:0000259" key="10">
    <source>
        <dbReference type="Pfam" id="PF01545"/>
    </source>
</evidence>
<comment type="subcellular location">
    <subcellularLocation>
        <location evidence="1">Membrane</location>
        <topology evidence="1">Multi-pass membrane protein</topology>
    </subcellularLocation>
</comment>
<keyword evidence="13" id="KW-1185">Reference proteome</keyword>
<name>A0A2T4UMM8_9ACTN</name>
<organism evidence="12 13">
    <name type="scientific">Paraconexibacter algicola</name>
    <dbReference type="NCBI Taxonomy" id="2133960"/>
    <lineage>
        <taxon>Bacteria</taxon>
        <taxon>Bacillati</taxon>
        <taxon>Actinomycetota</taxon>
        <taxon>Thermoleophilia</taxon>
        <taxon>Solirubrobacterales</taxon>
        <taxon>Paraconexibacteraceae</taxon>
        <taxon>Paraconexibacter</taxon>
    </lineage>
</organism>
<feature type="transmembrane region" description="Helical" evidence="9">
    <location>
        <begin position="201"/>
        <end position="218"/>
    </location>
</feature>
<dbReference type="Pfam" id="PF16916">
    <property type="entry name" value="ZT_dimer"/>
    <property type="match status" value="1"/>
</dbReference>
<dbReference type="GO" id="GO:0005886">
    <property type="term" value="C:plasma membrane"/>
    <property type="evidence" value="ECO:0007669"/>
    <property type="project" value="TreeGrafter"/>
</dbReference>
<evidence type="ECO:0000256" key="1">
    <source>
        <dbReference type="ARBA" id="ARBA00004141"/>
    </source>
</evidence>
<dbReference type="Pfam" id="PF01545">
    <property type="entry name" value="Cation_efflux"/>
    <property type="match status" value="1"/>
</dbReference>